<evidence type="ECO:0000313" key="2">
    <source>
        <dbReference type="Proteomes" id="UP000319908"/>
    </source>
</evidence>
<protein>
    <submittedName>
        <fullName evidence="1">Uncharacterized protein</fullName>
    </submittedName>
</protein>
<evidence type="ECO:0000313" key="1">
    <source>
        <dbReference type="EMBL" id="TWU10518.1"/>
    </source>
</evidence>
<name>A0A5C6BEN9_9BACT</name>
<dbReference type="AlphaFoldDB" id="A0A5C6BEN9"/>
<dbReference type="EMBL" id="SJPU01000003">
    <property type="protein sequence ID" value="TWU10518.1"/>
    <property type="molecule type" value="Genomic_DNA"/>
</dbReference>
<dbReference type="Proteomes" id="UP000319908">
    <property type="component" value="Unassembled WGS sequence"/>
</dbReference>
<gene>
    <name evidence="1" type="ORF">Poly21_44230</name>
</gene>
<proteinExistence type="predicted"/>
<reference evidence="1 2" key="1">
    <citation type="journal article" date="2020" name="Antonie Van Leeuwenhoek">
        <title>Rhodopirellula heiligendammensis sp. nov., Rhodopirellula pilleata sp. nov., and Rhodopirellula solitaria sp. nov. isolated from natural or artificial marine surfaces in Northern Germany and California, USA, and emended description of the genus Rhodopirellula.</title>
        <authorList>
            <person name="Kallscheuer N."/>
            <person name="Wiegand S."/>
            <person name="Jogler M."/>
            <person name="Boedeker C."/>
            <person name="Peeters S.H."/>
            <person name="Rast P."/>
            <person name="Heuer A."/>
            <person name="Jetten M.S.M."/>
            <person name="Rohde M."/>
            <person name="Jogler C."/>
        </authorList>
    </citation>
    <scope>NUCLEOTIDE SEQUENCE [LARGE SCALE GENOMIC DNA]</scope>
    <source>
        <strain evidence="1 2">Poly21</strain>
    </source>
</reference>
<dbReference type="RefSeq" id="WP_146408960.1">
    <property type="nucleotide sequence ID" value="NZ_SJPU01000003.1"/>
</dbReference>
<organism evidence="1 2">
    <name type="scientific">Allorhodopirellula heiligendammensis</name>
    <dbReference type="NCBI Taxonomy" id="2714739"/>
    <lineage>
        <taxon>Bacteria</taxon>
        <taxon>Pseudomonadati</taxon>
        <taxon>Planctomycetota</taxon>
        <taxon>Planctomycetia</taxon>
        <taxon>Pirellulales</taxon>
        <taxon>Pirellulaceae</taxon>
        <taxon>Allorhodopirellula</taxon>
    </lineage>
</organism>
<dbReference type="OrthoDB" id="240879at2"/>
<comment type="caution">
    <text evidence="1">The sequence shown here is derived from an EMBL/GenBank/DDBJ whole genome shotgun (WGS) entry which is preliminary data.</text>
</comment>
<keyword evidence="2" id="KW-1185">Reference proteome</keyword>
<accession>A0A5C6BEN9</accession>
<sequence length="360" mass="40921">MESFVTYSRDEFSNKLGLADYLESDQDNSVPSPWGIARLIRREVRRHGLATRRELRKAIEPFLIAAGFEGDANKAIHSVAVRMVDVGELADLKVENQRGYSAIPSRWIKLSDTDAVLLGTTATETHRFSSYHPNQFLRRFRPSDAIVTDLNRIGVSEQSFEDWLGEPSWKSLKDQKDGIGSLADLLEWQISQLDQEGSPLFINDTKILAINHRPGEFFGSERKPERTRWTSPSKLDDGIYLGAQPGRNEQHWIPILLRIDGSQGKSIMLNCRNDAIATYELRNWMLIAIGARNGQPELIDADNHDSEIQCTFPVPSQISTILSLTGEPTGRWQRYAVLDVRLTYQWLVRAVPELQIRHLN</sequence>